<evidence type="ECO:0000313" key="1">
    <source>
        <dbReference type="EMBL" id="KAF8789438.1"/>
    </source>
</evidence>
<dbReference type="EMBL" id="JABXBU010000012">
    <property type="protein sequence ID" value="KAF8789438.1"/>
    <property type="molecule type" value="Genomic_DNA"/>
</dbReference>
<comment type="caution">
    <text evidence="1">The sequence shown here is derived from an EMBL/GenBank/DDBJ whole genome shotgun (WGS) entry which is preliminary data.</text>
</comment>
<organism evidence="1 2">
    <name type="scientific">Argiope bruennichi</name>
    <name type="common">Wasp spider</name>
    <name type="synonym">Aranea bruennichi</name>
    <dbReference type="NCBI Taxonomy" id="94029"/>
    <lineage>
        <taxon>Eukaryota</taxon>
        <taxon>Metazoa</taxon>
        <taxon>Ecdysozoa</taxon>
        <taxon>Arthropoda</taxon>
        <taxon>Chelicerata</taxon>
        <taxon>Arachnida</taxon>
        <taxon>Araneae</taxon>
        <taxon>Araneomorphae</taxon>
        <taxon>Entelegynae</taxon>
        <taxon>Araneoidea</taxon>
        <taxon>Araneidae</taxon>
        <taxon>Argiope</taxon>
    </lineage>
</organism>
<reference evidence="1" key="1">
    <citation type="journal article" date="2020" name="bioRxiv">
        <title>Chromosome-level reference genome of the European wasp spider Argiope bruennichi: a resource for studies on range expansion and evolutionary adaptation.</title>
        <authorList>
            <person name="Sheffer M.M."/>
            <person name="Hoppe A."/>
            <person name="Krehenwinkel H."/>
            <person name="Uhl G."/>
            <person name="Kuss A.W."/>
            <person name="Jensen L."/>
            <person name="Jensen C."/>
            <person name="Gillespie R.G."/>
            <person name="Hoff K.J."/>
            <person name="Prost S."/>
        </authorList>
    </citation>
    <scope>NUCLEOTIDE SEQUENCE</scope>
</reference>
<accession>A0A8T0FGT1</accession>
<protein>
    <submittedName>
        <fullName evidence="1">Uncharacterized protein</fullName>
    </submittedName>
</protein>
<proteinExistence type="predicted"/>
<evidence type="ECO:0000313" key="2">
    <source>
        <dbReference type="Proteomes" id="UP000807504"/>
    </source>
</evidence>
<sequence length="70" mass="8099">MDKEVYVMLCEYYIENGALEEGKSAAVKEISCLKKINQTSYLCDRPQENEYETCSPSIESFSCIKFTCFF</sequence>
<reference evidence="1" key="2">
    <citation type="submission" date="2020-06" db="EMBL/GenBank/DDBJ databases">
        <authorList>
            <person name="Sheffer M."/>
        </authorList>
    </citation>
    <scope>NUCLEOTIDE SEQUENCE</scope>
</reference>
<gene>
    <name evidence="1" type="ORF">HNY73_007376</name>
</gene>
<keyword evidence="2" id="KW-1185">Reference proteome</keyword>
<name>A0A8T0FGT1_ARGBR</name>
<dbReference type="Proteomes" id="UP000807504">
    <property type="component" value="Unassembled WGS sequence"/>
</dbReference>
<dbReference type="AlphaFoldDB" id="A0A8T0FGT1"/>